<organism evidence="2 3">
    <name type="scientific">Vulcanisaeta souniana JCM 11219</name>
    <dbReference type="NCBI Taxonomy" id="1293586"/>
    <lineage>
        <taxon>Archaea</taxon>
        <taxon>Thermoproteota</taxon>
        <taxon>Thermoprotei</taxon>
        <taxon>Thermoproteales</taxon>
        <taxon>Thermoproteaceae</taxon>
        <taxon>Vulcanisaeta</taxon>
    </lineage>
</organism>
<protein>
    <submittedName>
        <fullName evidence="2">Uncharacterized protein</fullName>
    </submittedName>
</protein>
<proteinExistence type="predicted"/>
<evidence type="ECO:0000313" key="4">
    <source>
        <dbReference type="Proteomes" id="UP001060771"/>
    </source>
</evidence>
<keyword evidence="4" id="KW-1185">Reference proteome</keyword>
<dbReference type="Proteomes" id="UP000657075">
    <property type="component" value="Unassembled WGS sequence"/>
</dbReference>
<name>A0A830E806_9CREN</name>
<dbReference type="AlphaFoldDB" id="A0A830E806"/>
<accession>A0A830E806</accession>
<dbReference type="RefSeq" id="WP_054844408.1">
    <property type="nucleotide sequence ID" value="NZ_AP026830.1"/>
</dbReference>
<dbReference type="EMBL" id="BMNM01000007">
    <property type="protein sequence ID" value="GGI80530.1"/>
    <property type="molecule type" value="Genomic_DNA"/>
</dbReference>
<sequence length="163" mass="18934">MYYSIKPLPSGVGELIEEKLRKGIETTELMKQGKFSHKELTKMAKDISEWLGFRVEIERSIDNFRVDLALFKEPRSVPFAVVEIHVSGDAYKDLASLKHAYDRYGSRLIYVIVKDEEVVMKLINGAFHEIKDQIIIVKAQELRQLHKALSKEDIRKFISELIR</sequence>
<evidence type="ECO:0000313" key="2">
    <source>
        <dbReference type="EMBL" id="GGI80530.1"/>
    </source>
</evidence>
<dbReference type="OrthoDB" id="35872at2157"/>
<evidence type="ECO:0000313" key="1">
    <source>
        <dbReference type="EMBL" id="BDR91064.1"/>
    </source>
</evidence>
<dbReference type="Proteomes" id="UP001060771">
    <property type="component" value="Chromosome"/>
</dbReference>
<evidence type="ECO:0000313" key="3">
    <source>
        <dbReference type="Proteomes" id="UP000657075"/>
    </source>
</evidence>
<dbReference type="GeneID" id="76205711"/>
<dbReference type="EMBL" id="AP026830">
    <property type="protein sequence ID" value="BDR91064.1"/>
    <property type="molecule type" value="Genomic_DNA"/>
</dbReference>
<reference evidence="2" key="2">
    <citation type="submission" date="2020-09" db="EMBL/GenBank/DDBJ databases">
        <authorList>
            <person name="Sun Q."/>
            <person name="Ohkuma M."/>
        </authorList>
    </citation>
    <scope>NUCLEOTIDE SEQUENCE</scope>
    <source>
        <strain evidence="2">JCM 11219</strain>
    </source>
</reference>
<dbReference type="PANTHER" id="PTHR39661">
    <property type="entry name" value="UPF0310 PROTEIN MJECL36"/>
    <property type="match status" value="1"/>
</dbReference>
<reference evidence="1" key="4">
    <citation type="journal article" date="2023" name="Microbiol. Resour. Announc.">
        <title>Complete Genome Sequence of Vulcanisaeta souniana Strain IC-059, a Hyperthermophilic Archaeon Isolated from Hot Spring Water in Japan.</title>
        <authorList>
            <person name="Kato S."/>
            <person name="Itoh T."/>
            <person name="Wu L."/>
            <person name="Ma J."/>
            <person name="Ohkuma M."/>
        </authorList>
    </citation>
    <scope>NUCLEOTIDE SEQUENCE</scope>
    <source>
        <strain evidence="1">JCM 11219</strain>
    </source>
</reference>
<reference evidence="2" key="1">
    <citation type="journal article" date="2014" name="Int. J. Syst. Evol. Microbiol.">
        <title>Complete genome sequence of Corynebacterium casei LMG S-19264T (=DSM 44701T), isolated from a smear-ripened cheese.</title>
        <authorList>
            <consortium name="US DOE Joint Genome Institute (JGI-PGF)"/>
            <person name="Walter F."/>
            <person name="Albersmeier A."/>
            <person name="Kalinowski J."/>
            <person name="Ruckert C."/>
        </authorList>
    </citation>
    <scope>NUCLEOTIDE SEQUENCE</scope>
    <source>
        <strain evidence="2">JCM 11219</strain>
    </source>
</reference>
<dbReference type="PANTHER" id="PTHR39661:SF1">
    <property type="entry name" value="UPF0310 PROTEIN MJECL36"/>
    <property type="match status" value="1"/>
</dbReference>
<reference evidence="4" key="3">
    <citation type="submission" date="2022-09" db="EMBL/GenBank/DDBJ databases">
        <title>Complete genome sequence of Vulcanisaeta souniana.</title>
        <authorList>
            <person name="Kato S."/>
            <person name="Itoh T."/>
            <person name="Ohkuma M."/>
        </authorList>
    </citation>
    <scope>NUCLEOTIDE SEQUENCE [LARGE SCALE GENOMIC DNA]</scope>
    <source>
        <strain evidence="4">JCM 11219</strain>
    </source>
</reference>
<gene>
    <name evidence="2" type="ORF">GCM10007112_16680</name>
    <name evidence="1" type="ORF">Vsou_01570</name>
</gene>